<dbReference type="VEuPathDB" id="FungiDB:VP01_28g5"/>
<proteinExistence type="predicted"/>
<keyword evidence="2" id="KW-0812">Transmembrane</keyword>
<reference evidence="3 4" key="1">
    <citation type="submission" date="2015-08" db="EMBL/GenBank/DDBJ databases">
        <title>Next Generation Sequencing and Analysis of the Genome of Puccinia sorghi L Schw, the Causal Agent of Maize Common Rust.</title>
        <authorList>
            <person name="Rochi L."/>
            <person name="Burguener G."/>
            <person name="Darino M."/>
            <person name="Turjanski A."/>
            <person name="Kreff E."/>
            <person name="Dieguez M.J."/>
            <person name="Sacco F."/>
        </authorList>
    </citation>
    <scope>NUCLEOTIDE SEQUENCE [LARGE SCALE GENOMIC DNA]</scope>
    <source>
        <strain evidence="3 4">RO10H11247</strain>
    </source>
</reference>
<feature type="compositionally biased region" description="Polar residues" evidence="1">
    <location>
        <begin position="2126"/>
        <end position="2138"/>
    </location>
</feature>
<evidence type="ECO:0000313" key="3">
    <source>
        <dbReference type="EMBL" id="KNZ54614.1"/>
    </source>
</evidence>
<feature type="region of interest" description="Disordered" evidence="1">
    <location>
        <begin position="1670"/>
        <end position="1700"/>
    </location>
</feature>
<protein>
    <submittedName>
        <fullName evidence="3">Uncharacterized protein</fullName>
    </submittedName>
</protein>
<feature type="region of interest" description="Disordered" evidence="1">
    <location>
        <begin position="2238"/>
        <end position="2263"/>
    </location>
</feature>
<feature type="compositionally biased region" description="Basic and acidic residues" evidence="1">
    <location>
        <begin position="1531"/>
        <end position="1548"/>
    </location>
</feature>
<feature type="region of interest" description="Disordered" evidence="1">
    <location>
        <begin position="2126"/>
        <end position="2158"/>
    </location>
</feature>
<feature type="transmembrane region" description="Helical" evidence="2">
    <location>
        <begin position="498"/>
        <end position="519"/>
    </location>
</feature>
<evidence type="ECO:0000256" key="2">
    <source>
        <dbReference type="SAM" id="Phobius"/>
    </source>
</evidence>
<keyword evidence="2" id="KW-1133">Transmembrane helix</keyword>
<feature type="compositionally biased region" description="Polar residues" evidence="1">
    <location>
        <begin position="2254"/>
        <end position="2263"/>
    </location>
</feature>
<feature type="compositionally biased region" description="Polar residues" evidence="1">
    <location>
        <begin position="1549"/>
        <end position="1560"/>
    </location>
</feature>
<feature type="region of interest" description="Disordered" evidence="1">
    <location>
        <begin position="1531"/>
        <end position="1564"/>
    </location>
</feature>
<dbReference type="EMBL" id="LAVV01007835">
    <property type="protein sequence ID" value="KNZ54614.1"/>
    <property type="molecule type" value="Genomic_DNA"/>
</dbReference>
<feature type="compositionally biased region" description="Polar residues" evidence="1">
    <location>
        <begin position="1670"/>
        <end position="1679"/>
    </location>
</feature>
<comment type="caution">
    <text evidence="3">The sequence shown here is derived from an EMBL/GenBank/DDBJ whole genome shotgun (WGS) entry which is preliminary data.</text>
</comment>
<gene>
    <name evidence="3" type="ORF">VP01_28g5</name>
</gene>
<evidence type="ECO:0000256" key="1">
    <source>
        <dbReference type="SAM" id="MobiDB-lite"/>
    </source>
</evidence>
<keyword evidence="2" id="KW-0472">Membrane</keyword>
<accession>A0A0L6V1I9</accession>
<feature type="transmembrane region" description="Helical" evidence="2">
    <location>
        <begin position="408"/>
        <end position="426"/>
    </location>
</feature>
<name>A0A0L6V1I9_9BASI</name>
<sequence length="2607" mass="294686">MEKGQIKIDNVLHGLIHLSMNAVIRGNKKQSTREFCGGIDDVGKWLLQQGIFDYLLGNRTRLYSRVGECQLASGQAFPGSHTDWTNPPTSVPYKKACLLDLHCAGFFFLFLFFFATSSQRTARFPMAHYRPRCSKLIIFFKKSPRRLWYRPLDYLIRKQLPKIMRICFFRFEIQICLYIFLFLIPIAIFTHENTIILRDSGKPIKKASIVNEIFEGGHQKCKIYLFHEHACLWSPWQSHHLAISHNENAILIFFFECREWLTMIRRMKSFQHSHSSAQQDSCHDCRKSSLPVVGSIVFITARSIPFSYQKEFPNARQLNYQYLTLLVANYNLREWINVNHLKPSILIDVGVFSLPAEGNCELIIKVESESLFRFSWMNLLNLCSHKLIFKSIEDSSLTYWKRWRKIPLFHILIGSLSSIVGILVKLKVHTITRFEILLDNGGLNQRPPLFVTLQTIFLIPTSFSTDSVLALGMVVSNLSFLLLEFLHKSEIRTATTFIDSICMNFFFSLQEMFLVAGLFSQNAPGALRAPFSSSVFSALVLNLILLQLYTMYLRFGKHVQHAMAYLYFHGEVLNHPGREPHEKKPLIASLRLQQTMHGSNALKIYSLAGDWGARIILTALFVGLKGALCVIPRWRSMTRQNIHVQARILLTLDSSHWIDPLHTRPSASPNKSGFDIRMTNHRPGDAVFLECTCRLKPYKEYKKGVVWLSGIWGDRLDCVSDGPGYLGGRCFLVLTPTSFPPDQQLHSFLFLHLDFLIPFPRPPPQYSRLLDRSFSAAIILRRLRSELLDFHSTHILALNTDEFSSRLWLVLMVECLSPDLLRLPEAFNDVRDKRKAMSLADVNEKNMIHLVADDPVLRTLLLTADSTISSILSHLSLLRINSGISEFFQFSWLLSLLEVTSTNSAISSPRLKLPSLIVAMKLPNQSTSSRYASRLEPGRPKVPNWSSGRISSAPLIKPFSLSSLSFIALAAWPVWGSLDPPRERGDGVGPKAVAWLFSGSASDRLPAVALLPLSLQIISSLASMSSVLTSFILKLCAKDSEHAGISMVLHHRLQLALILPQRVVRLELGVVFQSQKQRDGLSYISSHPQASGRPRSHVADRLTRIISLENIITYWSWQAIASRHDLRSFYQCHHEYYEYFLSAFFFLLIHIYRYHRYATITSGDPRNVFYAFFLLLQKESQVSQKLAEYEATWGPARVEPIIPPPLRASCLLRNPRHPIGFGSVCGRSRVGAWTGDPSGGQACGCGCCAGPRVVTKRREHGRDSSPPAIESRSISSQVPLCPWTRPYRPGAIRWTMSAKAGSIFCALRFVVSAYKDRRQWRPSAPVSSWWGLLSLQPHHCQPIFPPSVATCGKQNDIIYINSSTSISPLFSSRIHSLNVIMLVVAAEHYIKAAICPPHESIKAGIIQRRFLHIGPYPSDDAIARVFFRYKTLHILSALPSTSHNCNHIQYFTSSPSNFSVLVRHHYSSHLFIPIGTIEIFFTYIVICLLQENNMTQCKPEEQARNEQPMRRGKKAYQAPLPLFFLSCPNNQKDDESGEKTPSGGRDRGQTFSQQKTTPPTRDSEYPPIFFFNNILFQLKPDKTFNDVRDKRKAMNMVDVNGRNMIWLARPRANEISRIMESIPKLAQPIPRNAGATNGASHRCHARRPSGLSKLQLLFLLDCRPIILAQTNSKENNPQPNRDAGRAPNGNHRNAAAPPDRVRIPLPARRKFLEEFMLIMYSPLDITAGPIYTYAGHKSGSYFSPPLYPPPAKQTVSRNWRDFSILNRNVSFSLYIIFMKNYGENLGRVALHTRHVVWSPSSIHKCTATALNREKSKSYTVDFPPGILFPFGLISLAFTWDLSQRNAESKRNSEIYSLPAMTQLMWLFFSDQLHHRQSSGKSRSLSFFFFPNNCSSADDFYLVQKDKPSFISNSSTSQSGRHPPDTAPVRLKNCSAHSHSVPLRPCPQLLQLVTFCHSSLSVDNHDNQISFQIGRLFFMLSETTPPEMYPPHWAALLVLRGWIQARPMLANVGASDAGSPMMACNPQAPSMPPESLSRGFNPQARVYNSPLASRPFHHSYPSWFNPASSLSGSFGLGGYVGESQYPRRPGVNNFNPVLLGAYGSMPCSPSGGMKRLEAQFRGLSFETRTPAASSNTSSPHVDPSFPRRKPPAPGHSEKTDPTDVYVLCRMICATVITLSHPPVFSCSLRTMPAGRSAAIFLLTPTLNNLSLIVHLELTILHPSLFLFPSTAQQYPILTLNPNKQDPEANPKQHRNPPTLNESSSPQQLLVFSPHDYSPKSGKRLVSNLVKNINHPKVTPPKRFPVYILPQFHYQLSNRLVLISKTNPLSGSTVLFLSFLRLILNSLCCVLRISLSLLSPIHSQCRCVSLIRLSQKRHFLPIQGFIQLGCQHIKFQPFSEIYTTVHVLSIKDVNFGGSPRLPMEKEIKYMLGLAGPGLFAEFQLCCASLCFPLFYPLILFACQSQGIMTCDPVHPITHIQNHPGFGGFTWVIHITKKIKTEAKIKQTYVIELESDKGSDNESNLPPTPSKCSWIWNHFHNLKDRNGAVSQHKPTWQNISSPQKSLSFRFIQSLIARNVSNLDSRNNIPLAKRVFGIFIIRKSAKKMDKK</sequence>
<dbReference type="Proteomes" id="UP000037035">
    <property type="component" value="Unassembled WGS sequence"/>
</dbReference>
<keyword evidence="4" id="KW-1185">Reference proteome</keyword>
<feature type="transmembrane region" description="Helical" evidence="2">
    <location>
        <begin position="531"/>
        <end position="553"/>
    </location>
</feature>
<evidence type="ECO:0000313" key="4">
    <source>
        <dbReference type="Proteomes" id="UP000037035"/>
    </source>
</evidence>
<organism evidence="3 4">
    <name type="scientific">Puccinia sorghi</name>
    <dbReference type="NCBI Taxonomy" id="27349"/>
    <lineage>
        <taxon>Eukaryota</taxon>
        <taxon>Fungi</taxon>
        <taxon>Dikarya</taxon>
        <taxon>Basidiomycota</taxon>
        <taxon>Pucciniomycotina</taxon>
        <taxon>Pucciniomycetes</taxon>
        <taxon>Pucciniales</taxon>
        <taxon>Pucciniaceae</taxon>
        <taxon>Puccinia</taxon>
    </lineage>
</organism>
<feature type="transmembrane region" description="Helical" evidence="2">
    <location>
        <begin position="167"/>
        <end position="189"/>
    </location>
</feature>
<feature type="transmembrane region" description="Helical" evidence="2">
    <location>
        <begin position="98"/>
        <end position="116"/>
    </location>
</feature>